<evidence type="ECO:0000313" key="3">
    <source>
        <dbReference type="Proteomes" id="UP000195043"/>
    </source>
</evidence>
<keyword evidence="3" id="KW-1185">Reference proteome</keyword>
<dbReference type="EMBL" id="NGKU01000001">
    <property type="protein sequence ID" value="OTN75863.1"/>
    <property type="molecule type" value="Genomic_DNA"/>
</dbReference>
<evidence type="ECO:0000259" key="1">
    <source>
        <dbReference type="Pfam" id="PF00534"/>
    </source>
</evidence>
<feature type="domain" description="Glycosyl transferase family 1" evidence="1">
    <location>
        <begin position="71"/>
        <end position="233"/>
    </location>
</feature>
<sequence>SALFTKTKVLTSERRSPEDLSIYWRFIAKIAYSLSDGVVFQLDQVRDYFNLRKDKVAVIPNPYFQQKIDESEVLRFEKRNKIIISAAARLNELEKGIDVLCDAFLNLTNLFPDYQLHIYGEDRNDELKIRYQQFSKKIYFFERDPDIVLKINKAAVFVLPSRVEGIPNILLEAMGAGNVTVSSDCPPGGPRLLTSNGQWGALFENGNSESLRERLTLVLSDPEICNQLITYSQLVKGRFDKAKIEKEWVDFCEYICGK</sequence>
<dbReference type="GO" id="GO:0016757">
    <property type="term" value="F:glycosyltransferase activity"/>
    <property type="evidence" value="ECO:0007669"/>
    <property type="project" value="InterPro"/>
</dbReference>
<feature type="non-terminal residue" evidence="2">
    <location>
        <position position="1"/>
    </location>
</feature>
<accession>A0A242A5H6</accession>
<dbReference type="PANTHER" id="PTHR12526">
    <property type="entry name" value="GLYCOSYLTRANSFERASE"/>
    <property type="match status" value="1"/>
</dbReference>
<gene>
    <name evidence="2" type="ORF">A5886_000939</name>
</gene>
<dbReference type="RefSeq" id="WP_086273881.1">
    <property type="nucleotide sequence ID" value="NZ_NGKU01000001.1"/>
</dbReference>
<dbReference type="Gene3D" id="3.40.50.2000">
    <property type="entry name" value="Glycogen Phosphorylase B"/>
    <property type="match status" value="2"/>
</dbReference>
<dbReference type="SUPFAM" id="SSF53756">
    <property type="entry name" value="UDP-Glycosyltransferase/glycogen phosphorylase"/>
    <property type="match status" value="1"/>
</dbReference>
<dbReference type="InterPro" id="IPR001296">
    <property type="entry name" value="Glyco_trans_1"/>
</dbReference>
<reference evidence="2 3" key="1">
    <citation type="submission" date="2017-05" db="EMBL/GenBank/DDBJ databases">
        <title>The Genome Sequence of Enterococcus sp. 8G7_MSG3316.</title>
        <authorList>
            <consortium name="The Broad Institute Genomics Platform"/>
            <consortium name="The Broad Institute Genomic Center for Infectious Diseases"/>
            <person name="Earl A."/>
            <person name="Manson A."/>
            <person name="Schwartman J."/>
            <person name="Gilmore M."/>
            <person name="Abouelleil A."/>
            <person name="Cao P."/>
            <person name="Chapman S."/>
            <person name="Cusick C."/>
            <person name="Shea T."/>
            <person name="Young S."/>
            <person name="Neafsey D."/>
            <person name="Nusbaum C."/>
            <person name="Birren B."/>
        </authorList>
    </citation>
    <scope>NUCLEOTIDE SEQUENCE [LARGE SCALE GENOMIC DNA]</scope>
    <source>
        <strain evidence="2 3">8G7_MSG3316</strain>
    </source>
</reference>
<dbReference type="Proteomes" id="UP000195043">
    <property type="component" value="Unassembled WGS sequence"/>
</dbReference>
<evidence type="ECO:0000313" key="2">
    <source>
        <dbReference type="EMBL" id="OTN75863.1"/>
    </source>
</evidence>
<name>A0A242A5H6_9ENTE</name>
<dbReference type="AlphaFoldDB" id="A0A242A5H6"/>
<dbReference type="Pfam" id="PF00534">
    <property type="entry name" value="Glycos_transf_1"/>
    <property type="match status" value="1"/>
</dbReference>
<protein>
    <recommendedName>
        <fullName evidence="1">Glycosyl transferase family 1 domain-containing protein</fullName>
    </recommendedName>
</protein>
<dbReference type="STRING" id="1834191.A5886_000939"/>
<comment type="caution">
    <text evidence="2">The sequence shown here is derived from an EMBL/GenBank/DDBJ whole genome shotgun (WGS) entry which is preliminary data.</text>
</comment>
<dbReference type="OrthoDB" id="9806653at2"/>
<dbReference type="PANTHER" id="PTHR12526:SF630">
    <property type="entry name" value="GLYCOSYLTRANSFERASE"/>
    <property type="match status" value="1"/>
</dbReference>
<proteinExistence type="predicted"/>
<organism evidence="2 3">
    <name type="scientific">Candidatus Enterococcus testudinis</name>
    <dbReference type="NCBI Taxonomy" id="1834191"/>
    <lineage>
        <taxon>Bacteria</taxon>
        <taxon>Bacillati</taxon>
        <taxon>Bacillota</taxon>
        <taxon>Bacilli</taxon>
        <taxon>Lactobacillales</taxon>
        <taxon>Enterococcaceae</taxon>
        <taxon>Enterococcus</taxon>
    </lineage>
</organism>